<organism evidence="2 3">
    <name type="scientific">Shewanella gaetbuli</name>
    <dbReference type="NCBI Taxonomy" id="220752"/>
    <lineage>
        <taxon>Bacteria</taxon>
        <taxon>Pseudomonadati</taxon>
        <taxon>Pseudomonadota</taxon>
        <taxon>Gammaproteobacteria</taxon>
        <taxon>Alteromonadales</taxon>
        <taxon>Shewanellaceae</taxon>
        <taxon>Shewanella</taxon>
    </lineage>
</organism>
<reference evidence="2" key="1">
    <citation type="submission" date="2022-01" db="EMBL/GenBank/DDBJ databases">
        <title>Whole genome-based taxonomy of the Shewanellaceae.</title>
        <authorList>
            <person name="Martin-Rodriguez A.J."/>
        </authorList>
    </citation>
    <scope>NUCLEOTIDE SEQUENCE</scope>
    <source>
        <strain evidence="2">DSM 16422</strain>
    </source>
</reference>
<proteinExistence type="predicted"/>
<sequence>MTEPFRKNFPKEELRCKCSVCNGALPNHCDDEALTKLQAIREEFGEPMPLSSAFRCRAHPAEAKKPRAGYHNKGVAFDVRIPWGASRIRLVEIALKHGAKGFGFANSFIHIDFRESFMSWTYR</sequence>
<accession>A0A9X1ZVA6</accession>
<dbReference type="SUPFAM" id="SSF55166">
    <property type="entry name" value="Hedgehog/DD-peptidase"/>
    <property type="match status" value="1"/>
</dbReference>
<evidence type="ECO:0000259" key="1">
    <source>
        <dbReference type="Pfam" id="PF08291"/>
    </source>
</evidence>
<gene>
    <name evidence="2" type="ORF">L2672_09800</name>
</gene>
<protein>
    <submittedName>
        <fullName evidence="2">D-Ala-D-Ala carboxypeptidase family metallohydrolase</fullName>
    </submittedName>
</protein>
<keyword evidence="2" id="KW-0378">Hydrolase</keyword>
<dbReference type="InterPro" id="IPR009045">
    <property type="entry name" value="Zn_M74/Hedgehog-like"/>
</dbReference>
<feature type="domain" description="Peptidase M15A C-terminal" evidence="1">
    <location>
        <begin position="8"/>
        <end position="112"/>
    </location>
</feature>
<dbReference type="InterPro" id="IPR013230">
    <property type="entry name" value="Peptidase_M15A_C"/>
</dbReference>
<dbReference type="EMBL" id="JAKIKP010000006">
    <property type="protein sequence ID" value="MCL1142986.1"/>
    <property type="molecule type" value="Genomic_DNA"/>
</dbReference>
<comment type="caution">
    <text evidence="2">The sequence shown here is derived from an EMBL/GenBank/DDBJ whole genome shotgun (WGS) entry which is preliminary data.</text>
</comment>
<name>A0A9X1ZVA6_9GAMM</name>
<dbReference type="Pfam" id="PF08291">
    <property type="entry name" value="Peptidase_M15_3"/>
    <property type="match status" value="1"/>
</dbReference>
<evidence type="ECO:0000313" key="2">
    <source>
        <dbReference type="EMBL" id="MCL1142986.1"/>
    </source>
</evidence>
<evidence type="ECO:0000313" key="3">
    <source>
        <dbReference type="Proteomes" id="UP001139333"/>
    </source>
</evidence>
<dbReference type="AlphaFoldDB" id="A0A9X1ZVA6"/>
<keyword evidence="2" id="KW-0645">Protease</keyword>
<dbReference type="Gene3D" id="3.30.1380.10">
    <property type="match status" value="1"/>
</dbReference>
<keyword evidence="2" id="KW-0121">Carboxypeptidase</keyword>
<dbReference type="GO" id="GO:0004180">
    <property type="term" value="F:carboxypeptidase activity"/>
    <property type="evidence" value="ECO:0007669"/>
    <property type="project" value="UniProtKB-KW"/>
</dbReference>
<keyword evidence="3" id="KW-1185">Reference proteome</keyword>
<dbReference type="RefSeq" id="WP_248995672.1">
    <property type="nucleotide sequence ID" value="NZ_JAKIKP010000006.1"/>
</dbReference>
<dbReference type="Proteomes" id="UP001139333">
    <property type="component" value="Unassembled WGS sequence"/>
</dbReference>